<sequence length="90" mass="9063">MTDNARLAVQDLADQANLPSDGGLRIAAAGDAPGDFDLALVAEPTPTDEVIDLGTTHVFVAEATAPVLATLSLDAEATGEATAFSLTPQA</sequence>
<gene>
    <name evidence="1" type="ORF">ATL42_3065</name>
</gene>
<evidence type="ECO:0000313" key="1">
    <source>
        <dbReference type="EMBL" id="PFG35127.1"/>
    </source>
</evidence>
<dbReference type="InterPro" id="IPR035903">
    <property type="entry name" value="HesB-like_dom_sf"/>
</dbReference>
<name>A0A2A9E7U6_9MICO</name>
<protein>
    <submittedName>
        <fullName evidence="1">Fe-S cluster assembly iron-binding protein IscA</fullName>
    </submittedName>
</protein>
<dbReference type="EMBL" id="PDJG01000001">
    <property type="protein sequence ID" value="PFG35127.1"/>
    <property type="molecule type" value="Genomic_DNA"/>
</dbReference>
<comment type="caution">
    <text evidence="1">The sequence shown here is derived from an EMBL/GenBank/DDBJ whole genome shotgun (WGS) entry which is preliminary data.</text>
</comment>
<dbReference type="AlphaFoldDB" id="A0A2A9E7U6"/>
<accession>A0A2A9E7U6</accession>
<dbReference type="RefSeq" id="WP_245862800.1">
    <property type="nucleotide sequence ID" value="NZ_PDJG01000001.1"/>
</dbReference>
<organism evidence="1 2">
    <name type="scientific">Sanguibacter antarcticus</name>
    <dbReference type="NCBI Taxonomy" id="372484"/>
    <lineage>
        <taxon>Bacteria</taxon>
        <taxon>Bacillati</taxon>
        <taxon>Actinomycetota</taxon>
        <taxon>Actinomycetes</taxon>
        <taxon>Micrococcales</taxon>
        <taxon>Sanguibacteraceae</taxon>
        <taxon>Sanguibacter</taxon>
    </lineage>
</organism>
<proteinExistence type="predicted"/>
<evidence type="ECO:0000313" key="2">
    <source>
        <dbReference type="Proteomes" id="UP000225548"/>
    </source>
</evidence>
<keyword evidence="2" id="KW-1185">Reference proteome</keyword>
<dbReference type="Proteomes" id="UP000225548">
    <property type="component" value="Unassembled WGS sequence"/>
</dbReference>
<dbReference type="SUPFAM" id="SSF89360">
    <property type="entry name" value="HesB-like domain"/>
    <property type="match status" value="1"/>
</dbReference>
<reference evidence="1 2" key="1">
    <citation type="submission" date="2017-10" db="EMBL/GenBank/DDBJ databases">
        <title>Sequencing the genomes of 1000 actinobacteria strains.</title>
        <authorList>
            <person name="Klenk H.-P."/>
        </authorList>
    </citation>
    <scope>NUCLEOTIDE SEQUENCE [LARGE SCALE GENOMIC DNA]</scope>
    <source>
        <strain evidence="1 2">DSM 18966</strain>
    </source>
</reference>